<feature type="compositionally biased region" description="Polar residues" evidence="1">
    <location>
        <begin position="63"/>
        <end position="72"/>
    </location>
</feature>
<organism evidence="2 3">
    <name type="scientific">Tectimicrobiota bacterium</name>
    <dbReference type="NCBI Taxonomy" id="2528274"/>
    <lineage>
        <taxon>Bacteria</taxon>
        <taxon>Pseudomonadati</taxon>
        <taxon>Nitrospinota/Tectimicrobiota group</taxon>
        <taxon>Candidatus Tectimicrobiota</taxon>
    </lineage>
</organism>
<dbReference type="Proteomes" id="UP000782312">
    <property type="component" value="Unassembled WGS sequence"/>
</dbReference>
<reference evidence="2" key="1">
    <citation type="submission" date="2020-07" db="EMBL/GenBank/DDBJ databases">
        <title>Huge and variable diversity of episymbiotic CPR bacteria and DPANN archaea in groundwater ecosystems.</title>
        <authorList>
            <person name="He C.Y."/>
            <person name="Keren R."/>
            <person name="Whittaker M."/>
            <person name="Farag I.F."/>
            <person name="Doudna J."/>
            <person name="Cate J.H.D."/>
            <person name="Banfield J.F."/>
        </authorList>
    </citation>
    <scope>NUCLEOTIDE SEQUENCE</scope>
    <source>
        <strain evidence="2">NC_groundwater_763_Ag_S-0.2um_68_21</strain>
    </source>
</reference>
<feature type="region of interest" description="Disordered" evidence="1">
    <location>
        <begin position="1"/>
        <end position="20"/>
    </location>
</feature>
<dbReference type="AlphaFoldDB" id="A0A932I3R2"/>
<accession>A0A932I3R2</accession>
<comment type="caution">
    <text evidence="2">The sequence shown here is derived from an EMBL/GenBank/DDBJ whole genome shotgun (WGS) entry which is preliminary data.</text>
</comment>
<feature type="region of interest" description="Disordered" evidence="1">
    <location>
        <begin position="59"/>
        <end position="78"/>
    </location>
</feature>
<gene>
    <name evidence="2" type="ORF">HYZ11_13655</name>
</gene>
<protein>
    <submittedName>
        <fullName evidence="2">Uncharacterized protein</fullName>
    </submittedName>
</protein>
<dbReference type="EMBL" id="JACPUR010000034">
    <property type="protein sequence ID" value="MBI3128644.1"/>
    <property type="molecule type" value="Genomic_DNA"/>
</dbReference>
<evidence type="ECO:0000313" key="2">
    <source>
        <dbReference type="EMBL" id="MBI3128644.1"/>
    </source>
</evidence>
<evidence type="ECO:0000313" key="3">
    <source>
        <dbReference type="Proteomes" id="UP000782312"/>
    </source>
</evidence>
<evidence type="ECO:0000256" key="1">
    <source>
        <dbReference type="SAM" id="MobiDB-lite"/>
    </source>
</evidence>
<sequence length="78" mass="9137">MSTAKEELTRLIQEQPEDSSREEIVRELAFHVMVERGLADSDAKRVISNEEMARRIARFRQGNLHQETTGWTEQEHPM</sequence>
<proteinExistence type="predicted"/>
<name>A0A932I3R2_UNCTE</name>